<organism evidence="14 15">
    <name type="scientific">Candidatus Macondimonas diazotrophica</name>
    <dbReference type="NCBI Taxonomy" id="2305248"/>
    <lineage>
        <taxon>Bacteria</taxon>
        <taxon>Pseudomonadati</taxon>
        <taxon>Pseudomonadota</taxon>
        <taxon>Gammaproteobacteria</taxon>
        <taxon>Chromatiales</taxon>
        <taxon>Ectothiorhodospiraceae</taxon>
        <taxon>Candidatus Macondimonas</taxon>
    </lineage>
</organism>
<feature type="region of interest" description="Disordered" evidence="11">
    <location>
        <begin position="157"/>
        <end position="177"/>
    </location>
</feature>
<comment type="pathway">
    <text evidence="1">Glycerolipid metabolism; triacylglycerol biosynthesis.</text>
</comment>
<dbReference type="EC" id="2.3.1.20" evidence="4"/>
<dbReference type="AlphaFoldDB" id="A0A4Z0F5E5"/>
<reference evidence="14 15" key="1">
    <citation type="journal article" date="2019" name="ISME J.">
        <title>Candidatus Macondimonas diazotrophica, a novel gammaproteobacterial genus dominating crude-oil-contaminated coastal sediments.</title>
        <authorList>
            <person name="Karthikeyan S."/>
            <person name="Konstantinidis K."/>
        </authorList>
    </citation>
    <scope>NUCLEOTIDE SEQUENCE [LARGE SCALE GENOMIC DNA]</scope>
    <source>
        <strain evidence="14 15">KTK01</strain>
    </source>
</reference>
<dbReference type="InterPro" id="IPR014292">
    <property type="entry name" value="Acyl_transf_WS/DGAT"/>
</dbReference>
<evidence type="ECO:0000256" key="5">
    <source>
        <dbReference type="ARBA" id="ARBA00022516"/>
    </source>
</evidence>
<dbReference type="InterPro" id="IPR004255">
    <property type="entry name" value="O-acyltransferase_WSD1_N"/>
</dbReference>
<comment type="similarity">
    <text evidence="3">Belongs to the long-chain O-acyltransferase family.</text>
</comment>
<dbReference type="PANTHER" id="PTHR31650:SF1">
    <property type="entry name" value="WAX ESTER SYNTHASE_DIACYLGLYCEROL ACYLTRANSFERASE 4-RELATED"/>
    <property type="match status" value="1"/>
</dbReference>
<dbReference type="EMBL" id="SRIO01000024">
    <property type="protein sequence ID" value="TFZ81406.1"/>
    <property type="molecule type" value="Genomic_DNA"/>
</dbReference>
<evidence type="ECO:0000313" key="15">
    <source>
        <dbReference type="Proteomes" id="UP000297890"/>
    </source>
</evidence>
<dbReference type="OrthoDB" id="9810950at2"/>
<dbReference type="GO" id="GO:0019432">
    <property type="term" value="P:triglyceride biosynthetic process"/>
    <property type="evidence" value="ECO:0007669"/>
    <property type="project" value="UniProtKB-UniPathway"/>
</dbReference>
<keyword evidence="15" id="KW-1185">Reference proteome</keyword>
<evidence type="ECO:0000256" key="6">
    <source>
        <dbReference type="ARBA" id="ARBA00022679"/>
    </source>
</evidence>
<feature type="compositionally biased region" description="Basic and acidic residues" evidence="11">
    <location>
        <begin position="157"/>
        <end position="169"/>
    </location>
</feature>
<evidence type="ECO:0000313" key="14">
    <source>
        <dbReference type="EMBL" id="TFZ81406.1"/>
    </source>
</evidence>
<dbReference type="InterPro" id="IPR045034">
    <property type="entry name" value="O-acyltransferase_WSD1-like"/>
</dbReference>
<dbReference type="Gene3D" id="3.30.559.10">
    <property type="entry name" value="Chloramphenicol acetyltransferase-like domain"/>
    <property type="match status" value="1"/>
</dbReference>
<evidence type="ECO:0000256" key="3">
    <source>
        <dbReference type="ARBA" id="ARBA00009587"/>
    </source>
</evidence>
<evidence type="ECO:0000256" key="10">
    <source>
        <dbReference type="ARBA" id="ARBA00048109"/>
    </source>
</evidence>
<keyword evidence="7" id="KW-0319">Glycerol metabolism</keyword>
<name>A0A4Z0F5E5_9GAMM</name>
<comment type="caution">
    <text evidence="14">The sequence shown here is derived from an EMBL/GenBank/DDBJ whole genome shotgun (WGS) entry which is preliminary data.</text>
</comment>
<proteinExistence type="inferred from homology"/>
<evidence type="ECO:0000256" key="9">
    <source>
        <dbReference type="ARBA" id="ARBA00023315"/>
    </source>
</evidence>
<keyword evidence="5" id="KW-0444">Lipid biosynthesis</keyword>
<dbReference type="GO" id="GO:0071731">
    <property type="term" value="P:response to nitric oxide"/>
    <property type="evidence" value="ECO:0007669"/>
    <property type="project" value="TreeGrafter"/>
</dbReference>
<comment type="pathway">
    <text evidence="2">Lipid metabolism.</text>
</comment>
<dbReference type="Pfam" id="PF03007">
    <property type="entry name" value="WS_DGAT_cat"/>
    <property type="match status" value="1"/>
</dbReference>
<feature type="domain" description="O-acyltransferase WSD1 C-terminal" evidence="13">
    <location>
        <begin position="301"/>
        <end position="447"/>
    </location>
</feature>
<dbReference type="Gene3D" id="3.30.559.30">
    <property type="entry name" value="Nonribosomal peptide synthetase, condensation domain"/>
    <property type="match status" value="1"/>
</dbReference>
<dbReference type="Proteomes" id="UP000297890">
    <property type="component" value="Unassembled WGS sequence"/>
</dbReference>
<dbReference type="Pfam" id="PF06974">
    <property type="entry name" value="WS_DGAT_C"/>
    <property type="match status" value="1"/>
</dbReference>
<keyword evidence="8" id="KW-0443">Lipid metabolism</keyword>
<dbReference type="RefSeq" id="WP_135282771.1">
    <property type="nucleotide sequence ID" value="NZ_SRIO01000024.1"/>
</dbReference>
<keyword evidence="9 14" id="KW-0012">Acyltransferase</keyword>
<accession>A0A4Z0F5E5</accession>
<dbReference type="GO" id="GO:0006071">
    <property type="term" value="P:glycerol metabolic process"/>
    <property type="evidence" value="ECO:0007669"/>
    <property type="project" value="UniProtKB-KW"/>
</dbReference>
<evidence type="ECO:0000256" key="4">
    <source>
        <dbReference type="ARBA" id="ARBA00013244"/>
    </source>
</evidence>
<evidence type="ECO:0000259" key="12">
    <source>
        <dbReference type="Pfam" id="PF03007"/>
    </source>
</evidence>
<dbReference type="InterPro" id="IPR023213">
    <property type="entry name" value="CAT-like_dom_sf"/>
</dbReference>
<dbReference type="GO" id="GO:0051701">
    <property type="term" value="P:biological process involved in interaction with host"/>
    <property type="evidence" value="ECO:0007669"/>
    <property type="project" value="TreeGrafter"/>
</dbReference>
<comment type="catalytic activity">
    <reaction evidence="10">
        <text>an acyl-CoA + a 1,2-diacyl-sn-glycerol = a triacyl-sn-glycerol + CoA</text>
        <dbReference type="Rhea" id="RHEA:10868"/>
        <dbReference type="ChEBI" id="CHEBI:17815"/>
        <dbReference type="ChEBI" id="CHEBI:57287"/>
        <dbReference type="ChEBI" id="CHEBI:58342"/>
        <dbReference type="ChEBI" id="CHEBI:64615"/>
        <dbReference type="EC" id="2.3.1.20"/>
    </reaction>
</comment>
<dbReference type="GO" id="GO:0004144">
    <property type="term" value="F:diacylglycerol O-acyltransferase activity"/>
    <property type="evidence" value="ECO:0007669"/>
    <property type="project" value="UniProtKB-EC"/>
</dbReference>
<dbReference type="NCBIfam" id="TIGR02946">
    <property type="entry name" value="acyl_WS_DGAT"/>
    <property type="match status" value="1"/>
</dbReference>
<protein>
    <recommendedName>
        <fullName evidence="4">diacylglycerol O-acyltransferase</fullName>
        <ecNumber evidence="4">2.3.1.20</ecNumber>
    </recommendedName>
</protein>
<dbReference type="PANTHER" id="PTHR31650">
    <property type="entry name" value="O-ACYLTRANSFERASE (WSD1-LIKE) FAMILY PROTEIN"/>
    <property type="match status" value="1"/>
</dbReference>
<evidence type="ECO:0000256" key="1">
    <source>
        <dbReference type="ARBA" id="ARBA00004771"/>
    </source>
</evidence>
<keyword evidence="6 14" id="KW-0808">Transferase</keyword>
<evidence type="ECO:0000256" key="2">
    <source>
        <dbReference type="ARBA" id="ARBA00005189"/>
    </source>
</evidence>
<evidence type="ECO:0000256" key="7">
    <source>
        <dbReference type="ARBA" id="ARBA00022798"/>
    </source>
</evidence>
<evidence type="ECO:0000259" key="13">
    <source>
        <dbReference type="Pfam" id="PF06974"/>
    </source>
</evidence>
<dbReference type="UniPathway" id="UPA00282"/>
<evidence type="ECO:0000256" key="11">
    <source>
        <dbReference type="SAM" id="MobiDB-lite"/>
    </source>
</evidence>
<feature type="domain" description="O-acyltransferase WSD1-like N-terminal" evidence="12">
    <location>
        <begin position="4"/>
        <end position="260"/>
    </location>
</feature>
<dbReference type="InterPro" id="IPR009721">
    <property type="entry name" value="O-acyltransferase_WSD1_C"/>
</dbReference>
<dbReference type="GO" id="GO:0001666">
    <property type="term" value="P:response to hypoxia"/>
    <property type="evidence" value="ECO:0007669"/>
    <property type="project" value="TreeGrafter"/>
</dbReference>
<sequence length="459" mass="51881">MKKLNALDNMFLLMDRPDQKMHIVAYAVFEKPADAPDSYVQNLVEDMRRNPWPLPHYNEKLHRSIRTLGRYHWTEAKDMDMTHHVRLVTLQGSNAEQALRDYTTDLYATALDYDRPMWEMHVIDGLERRNEFAMAFKVHHCSIDGISAKNVIEEVLRPDPTDRSNPDMGRKKHHQKARFDANLPRMSRRERLSAYWKGLGTIRGQIKSGETMLIPPPDAVPVTRFNTLVEPTRSFATTSLALTLVAEVARATQSTINDVISAVVGTAMRRYLDSKGESPAKSLYATMPISIHTDEDMDQSNRICFCAYSLATDTASPVEQIESIRQSTAKAKAQIRSVPQSVLYSLMGVRILSLMVKRLRGIRAVNPRTMTNVLISNVPIFKEARYYKGAKLLGLYPLSLVMDGIGINITVSSYIDRLLFGLASDKTKAPDIETIGQHMQDALEEMQMTILGTPARQEA</sequence>
<evidence type="ECO:0000256" key="8">
    <source>
        <dbReference type="ARBA" id="ARBA00023098"/>
    </source>
</evidence>
<dbReference type="GO" id="GO:0005886">
    <property type="term" value="C:plasma membrane"/>
    <property type="evidence" value="ECO:0007669"/>
    <property type="project" value="TreeGrafter"/>
</dbReference>
<gene>
    <name evidence="14" type="ORF">E4680_12580</name>
</gene>